<accession>A0ABT1S602</accession>
<feature type="transmembrane region" description="Helical" evidence="8">
    <location>
        <begin position="117"/>
        <end position="134"/>
    </location>
</feature>
<name>A0ABT1S602_9FIRM</name>
<sequence length="145" mass="15644">MDIIKQLVLSFLSTIGFSVLFSSPKETLGYAGLNGSIGWTLYYITTKVFHSNITGTFFGAVTVGLLGEFLARLRKKPATIFITSGIVPLVPGAGMYYTMLAIIENDFTMAATKGVETFFIAAAIAVGIIISSGFSRSIRRVKLKD</sequence>
<keyword evidence="3" id="KW-0997">Cell inner membrane</keyword>
<keyword evidence="5 8" id="KW-1133">Transmembrane helix</keyword>
<organism evidence="10 11">
    <name type="scientific">Tissierella carlieri</name>
    <dbReference type="NCBI Taxonomy" id="689904"/>
    <lineage>
        <taxon>Bacteria</taxon>
        <taxon>Bacillati</taxon>
        <taxon>Bacillota</taxon>
        <taxon>Tissierellia</taxon>
        <taxon>Tissierellales</taxon>
        <taxon>Tissierellaceae</taxon>
        <taxon>Tissierella</taxon>
    </lineage>
</organism>
<evidence type="ECO:0000256" key="7">
    <source>
        <dbReference type="ARBA" id="ARBA00034125"/>
    </source>
</evidence>
<evidence type="ECO:0000256" key="5">
    <source>
        <dbReference type="ARBA" id="ARBA00022989"/>
    </source>
</evidence>
<dbReference type="EMBL" id="JANGAC010000001">
    <property type="protein sequence ID" value="MCQ4921884.1"/>
    <property type="molecule type" value="Genomic_DNA"/>
</dbReference>
<keyword evidence="2" id="KW-1003">Cell membrane</keyword>
<feature type="domain" description="Threonine/Serine exporter ThrE" evidence="9">
    <location>
        <begin position="6"/>
        <end position="132"/>
    </location>
</feature>
<dbReference type="Proteomes" id="UP001524478">
    <property type="component" value="Unassembled WGS sequence"/>
</dbReference>
<feature type="transmembrane region" description="Helical" evidence="8">
    <location>
        <begin position="78"/>
        <end position="97"/>
    </location>
</feature>
<evidence type="ECO:0000256" key="8">
    <source>
        <dbReference type="SAM" id="Phobius"/>
    </source>
</evidence>
<comment type="caution">
    <text evidence="10">The sequence shown here is derived from an EMBL/GenBank/DDBJ whole genome shotgun (WGS) entry which is preliminary data.</text>
</comment>
<evidence type="ECO:0000259" key="9">
    <source>
        <dbReference type="Pfam" id="PF12821"/>
    </source>
</evidence>
<dbReference type="InterPro" id="IPR024528">
    <property type="entry name" value="ThrE_2"/>
</dbReference>
<evidence type="ECO:0000256" key="4">
    <source>
        <dbReference type="ARBA" id="ARBA00022692"/>
    </source>
</evidence>
<dbReference type="RefSeq" id="WP_094904025.1">
    <property type="nucleotide sequence ID" value="NZ_CP172320.1"/>
</dbReference>
<keyword evidence="11" id="KW-1185">Reference proteome</keyword>
<evidence type="ECO:0000256" key="1">
    <source>
        <dbReference type="ARBA" id="ARBA00004651"/>
    </source>
</evidence>
<gene>
    <name evidence="10" type="ORF">NE686_02190</name>
</gene>
<comment type="subcellular location">
    <subcellularLocation>
        <location evidence="1">Cell membrane</location>
        <topology evidence="1">Multi-pass membrane protein</topology>
    </subcellularLocation>
</comment>
<dbReference type="PANTHER" id="PTHR34390:SF1">
    <property type="entry name" value="SUCCINATE TRANSPORTER SUBUNIT YJJB-RELATED"/>
    <property type="match status" value="1"/>
</dbReference>
<evidence type="ECO:0000256" key="6">
    <source>
        <dbReference type="ARBA" id="ARBA00023136"/>
    </source>
</evidence>
<evidence type="ECO:0000256" key="3">
    <source>
        <dbReference type="ARBA" id="ARBA00022519"/>
    </source>
</evidence>
<evidence type="ECO:0000256" key="2">
    <source>
        <dbReference type="ARBA" id="ARBA00022475"/>
    </source>
</evidence>
<evidence type="ECO:0000313" key="11">
    <source>
        <dbReference type="Proteomes" id="UP001524478"/>
    </source>
</evidence>
<dbReference type="InterPro" id="IPR050539">
    <property type="entry name" value="ThrE_Dicarb/AminoAcid_Exp"/>
</dbReference>
<feature type="transmembrane region" description="Helical" evidence="8">
    <location>
        <begin position="53"/>
        <end position="71"/>
    </location>
</feature>
<evidence type="ECO:0000313" key="10">
    <source>
        <dbReference type="EMBL" id="MCQ4921884.1"/>
    </source>
</evidence>
<keyword evidence="6 8" id="KW-0472">Membrane</keyword>
<proteinExistence type="inferred from homology"/>
<comment type="similarity">
    <text evidence="7">Belongs to the ThrE exporter (TC 2.A.79) family.</text>
</comment>
<reference evidence="10 11" key="1">
    <citation type="submission" date="2022-06" db="EMBL/GenBank/DDBJ databases">
        <title>Isolation of gut microbiota from human fecal samples.</title>
        <authorList>
            <person name="Pamer E.G."/>
            <person name="Barat B."/>
            <person name="Waligurski E."/>
            <person name="Medina S."/>
            <person name="Paddock L."/>
            <person name="Mostad J."/>
        </authorList>
    </citation>
    <scope>NUCLEOTIDE SEQUENCE [LARGE SCALE GENOMIC DNA]</scope>
    <source>
        <strain evidence="10 11">DFI.7.95</strain>
    </source>
</reference>
<keyword evidence="4 8" id="KW-0812">Transmembrane</keyword>
<protein>
    <submittedName>
        <fullName evidence="10">Threonine/serine exporter family protein</fullName>
    </submittedName>
</protein>
<dbReference type="PANTHER" id="PTHR34390">
    <property type="entry name" value="UPF0442 PROTEIN YJJB-RELATED"/>
    <property type="match status" value="1"/>
</dbReference>
<dbReference type="Pfam" id="PF12821">
    <property type="entry name" value="ThrE_2"/>
    <property type="match status" value="1"/>
</dbReference>